<evidence type="ECO:0000313" key="2">
    <source>
        <dbReference type="Proteomes" id="UP000255335"/>
    </source>
</evidence>
<organism evidence="1 2">
    <name type="scientific">Helicobacter cinaedi</name>
    <dbReference type="NCBI Taxonomy" id="213"/>
    <lineage>
        <taxon>Bacteria</taxon>
        <taxon>Pseudomonadati</taxon>
        <taxon>Campylobacterota</taxon>
        <taxon>Epsilonproteobacteria</taxon>
        <taxon>Campylobacterales</taxon>
        <taxon>Helicobacteraceae</taxon>
        <taxon>Helicobacter</taxon>
    </lineage>
</organism>
<dbReference type="Proteomes" id="UP000255335">
    <property type="component" value="Unassembled WGS sequence"/>
</dbReference>
<accession>A0A377JMW0</accession>
<gene>
    <name evidence="1" type="ORF">NCTC12221_00316</name>
</gene>
<dbReference type="EMBL" id="UGHZ01000001">
    <property type="protein sequence ID" value="STP08893.1"/>
    <property type="molecule type" value="Genomic_DNA"/>
</dbReference>
<sequence length="328" mass="38880">MNDVNDIKQVKAFLLRQGHTQEELDRLEQDDMIKLYEKDTRENTLNFLNYMNEDEFVVTSTLDEADIGELKLKVCENAKDTLALIDVIKGGFDDFSYADIADILTLSIKNISAHKLQRILRIAYREFQEILLDRIAKHLKELPIEEYKVMMNHYEKIRNDTHRLQNTIQELSDETKKQQILDMAHFKLRIVKNFMSKNIFNDTYKEYLNNTPEKLQLVAEVLSLTGMYSKNYLKNLPTEELEDMRDKLIEDKKQDERDQKIFTQYTQMLDESMYGSDEQEFSDVCVKIITSLNQKQILMISEYLNAKNPVYVNRFNTLLRDFKKSLKH</sequence>
<evidence type="ECO:0000313" key="1">
    <source>
        <dbReference type="EMBL" id="STP08893.1"/>
    </source>
</evidence>
<reference evidence="1 2" key="1">
    <citation type="submission" date="2018-06" db="EMBL/GenBank/DDBJ databases">
        <authorList>
            <consortium name="Pathogen Informatics"/>
            <person name="Doyle S."/>
        </authorList>
    </citation>
    <scope>NUCLEOTIDE SEQUENCE [LARGE SCALE GENOMIC DNA]</scope>
    <source>
        <strain evidence="1 2">NCTC12221</strain>
    </source>
</reference>
<dbReference type="AlphaFoldDB" id="A0A377JMW0"/>
<protein>
    <submittedName>
        <fullName evidence="1">Uncharacterized protein</fullName>
    </submittedName>
</protein>
<dbReference type="RefSeq" id="WP_115025698.1">
    <property type="nucleotide sequence ID" value="NZ_UGHZ01000001.1"/>
</dbReference>
<proteinExistence type="predicted"/>
<name>A0A377JMW0_9HELI</name>